<dbReference type="SUPFAM" id="SSF75005">
    <property type="entry name" value="Arabinanase/levansucrase/invertase"/>
    <property type="match status" value="1"/>
</dbReference>
<dbReference type="Gene3D" id="2.115.10.20">
    <property type="entry name" value="Glycosyl hydrolase domain, family 43"/>
    <property type="match status" value="1"/>
</dbReference>
<dbReference type="PANTHER" id="PTHR43101">
    <property type="entry name" value="BETA-FRUCTOSIDASE"/>
    <property type="match status" value="1"/>
</dbReference>
<dbReference type="InterPro" id="IPR051214">
    <property type="entry name" value="GH32_Enzymes"/>
</dbReference>
<dbReference type="Gene3D" id="2.60.120.560">
    <property type="entry name" value="Exo-inulinase, domain 1"/>
    <property type="match status" value="1"/>
</dbReference>
<evidence type="ECO:0000256" key="4">
    <source>
        <dbReference type="ARBA" id="ARBA00023295"/>
    </source>
</evidence>
<sequence>MPVISRRSVLGGVAMLPWAGGRVATARPVRLPLASALAADPLRPQYHLIAPYGWMNDPCGPVWVRGRYHMFYQWGPDKAAFGDIHWGHAVSTDLVHWRNLPAALTPQPGGPDAQGVFSGCVVIDGARAVAFYTGIEPSVQCMATSDLDMMHWTRHPEPVIAAPPEGLQVEGFRDPMVWKDGTRWCMVLGANVHASPMGPGGVVLLYDSPDLLTWTYRRILYGPTHIAGGYDDAMECPDFFALEASQVLVYSLGDTVYAAVGTFGQDRFHVRHVAPLGYGLFYAARTMLDADGRRVVWGWIPEKPGRAKTAMQAGWNGVMSLPRVMTIGEDGLARVAPHPAIAMLEGPVFMQGAGHEPGHTDGPNARIRVSFSGQAPGRIIFGGRDAFLDLDYDPYRPGRELIANGDAAPLPLADHSTLDILVDASVIEIFASSGIGLSTRAYGDPAGPFVLKMQGTFESASIQARRMAPISPDRLTADPEPTGG</sequence>
<dbReference type="PANTHER" id="PTHR43101:SF1">
    <property type="entry name" value="BETA-FRUCTOSIDASE"/>
    <property type="match status" value="1"/>
</dbReference>
<evidence type="ECO:0000256" key="1">
    <source>
        <dbReference type="ARBA" id="ARBA00009902"/>
    </source>
</evidence>
<evidence type="ECO:0000259" key="5">
    <source>
        <dbReference type="Pfam" id="PF00251"/>
    </source>
</evidence>
<feature type="domain" description="Glycosyl hydrolase family 32 N-terminal" evidence="5">
    <location>
        <begin position="47"/>
        <end position="329"/>
    </location>
</feature>
<protein>
    <recommendedName>
        <fullName evidence="2">beta-fructofuranosidase</fullName>
        <ecNumber evidence="2">3.2.1.26</ecNumber>
    </recommendedName>
</protein>
<dbReference type="Proteomes" id="UP000032683">
    <property type="component" value="Unassembled WGS sequence"/>
</dbReference>
<dbReference type="PROSITE" id="PS51318">
    <property type="entry name" value="TAT"/>
    <property type="match status" value="1"/>
</dbReference>
<evidence type="ECO:0000313" key="7">
    <source>
        <dbReference type="Proteomes" id="UP000032683"/>
    </source>
</evidence>
<dbReference type="InterPro" id="IPR013320">
    <property type="entry name" value="ConA-like_dom_sf"/>
</dbReference>
<comment type="similarity">
    <text evidence="1">Belongs to the glycosyl hydrolase 32 family.</text>
</comment>
<dbReference type="EC" id="3.2.1.26" evidence="2"/>
<keyword evidence="4" id="KW-0326">Glycosidase</keyword>
<dbReference type="EMBL" id="BANJ01000033">
    <property type="protein sequence ID" value="GAN99835.1"/>
    <property type="molecule type" value="Genomic_DNA"/>
</dbReference>
<dbReference type="InterPro" id="IPR001362">
    <property type="entry name" value="Glyco_hydro_32"/>
</dbReference>
<dbReference type="AlphaFoldDB" id="A0A0D6QA47"/>
<evidence type="ECO:0000313" key="6">
    <source>
        <dbReference type="EMBL" id="GAN99835.1"/>
    </source>
</evidence>
<keyword evidence="3 6" id="KW-0378">Hydrolase</keyword>
<name>A0A0D6QA47_KOMXY</name>
<evidence type="ECO:0000256" key="3">
    <source>
        <dbReference type="ARBA" id="ARBA00022801"/>
    </source>
</evidence>
<organism evidence="6 7">
    <name type="scientific">Komagataeibacter xylinus NBRC 13693</name>
    <dbReference type="NCBI Taxonomy" id="1234668"/>
    <lineage>
        <taxon>Bacteria</taxon>
        <taxon>Pseudomonadati</taxon>
        <taxon>Pseudomonadota</taxon>
        <taxon>Alphaproteobacteria</taxon>
        <taxon>Acetobacterales</taxon>
        <taxon>Acetobacteraceae</taxon>
        <taxon>Komagataeibacter</taxon>
    </lineage>
</organism>
<dbReference type="InterPro" id="IPR023296">
    <property type="entry name" value="Glyco_hydro_beta-prop_sf"/>
</dbReference>
<dbReference type="GO" id="GO:0005975">
    <property type="term" value="P:carbohydrate metabolic process"/>
    <property type="evidence" value="ECO:0007669"/>
    <property type="project" value="InterPro"/>
</dbReference>
<evidence type="ECO:0000256" key="2">
    <source>
        <dbReference type="ARBA" id="ARBA00012758"/>
    </source>
</evidence>
<dbReference type="CDD" id="cd08996">
    <property type="entry name" value="GH32_FFase"/>
    <property type="match status" value="1"/>
</dbReference>
<gene>
    <name evidence="6" type="ORF">Gxy13693_033_009</name>
</gene>
<dbReference type="Pfam" id="PF00251">
    <property type="entry name" value="Glyco_hydro_32N"/>
    <property type="match status" value="1"/>
</dbReference>
<reference evidence="6 7" key="1">
    <citation type="submission" date="2012-11" db="EMBL/GenBank/DDBJ databases">
        <title>Whole genome sequence of Gluconacetobacter xylinus NBRC 13693.</title>
        <authorList>
            <person name="Azuma Y."/>
            <person name="Higashiura N."/>
            <person name="Hirakawa H."/>
            <person name="Matsushita K."/>
        </authorList>
    </citation>
    <scope>NUCLEOTIDE SEQUENCE [LARGE SCALE GENOMIC DNA]</scope>
    <source>
        <strain evidence="6 7">NBRC 13693</strain>
    </source>
</reference>
<dbReference type="SMART" id="SM00640">
    <property type="entry name" value="Glyco_32"/>
    <property type="match status" value="1"/>
</dbReference>
<comment type="caution">
    <text evidence="6">The sequence shown here is derived from an EMBL/GenBank/DDBJ whole genome shotgun (WGS) entry which is preliminary data.</text>
</comment>
<dbReference type="RefSeq" id="WP_048856334.1">
    <property type="nucleotide sequence ID" value="NZ_BANJ01000033.1"/>
</dbReference>
<proteinExistence type="inferred from homology"/>
<dbReference type="InterPro" id="IPR006311">
    <property type="entry name" value="TAT_signal"/>
</dbReference>
<accession>A0A0D6QA47</accession>
<dbReference type="InterPro" id="IPR013148">
    <property type="entry name" value="Glyco_hydro_32_N"/>
</dbReference>
<dbReference type="GO" id="GO:0004564">
    <property type="term" value="F:beta-fructofuranosidase activity"/>
    <property type="evidence" value="ECO:0007669"/>
    <property type="project" value="UniProtKB-EC"/>
</dbReference>
<dbReference type="SUPFAM" id="SSF49899">
    <property type="entry name" value="Concanavalin A-like lectins/glucanases"/>
    <property type="match status" value="1"/>
</dbReference>